<keyword evidence="1" id="KW-0175">Coiled coil</keyword>
<evidence type="ECO:0000313" key="3">
    <source>
        <dbReference type="EMBL" id="MCW8335145.1"/>
    </source>
</evidence>
<sequence length="247" mass="27813">MKKSILLVSLLMSHSVWAAQCKVDIKNEIHLDGQTLEIQQTSGEKAVFDDSNNLYIRGEKVELDAEQQAAVEQYRDSMNEYLPRAKQIASEGLALANDIVDDVAQSLDAPGAFDDVKASMQAFFADIEARYYQDGDLVLPAESFESMAASWAEDFEKAKQLFNQEFISSAFNAMSEKMKQDGGLNLTELADSMAELKVRVEERLKEHSAEIKQQGEELCESLDDIAEQELELHEKIPELKDYQTFTI</sequence>
<keyword evidence="2" id="KW-0732">Signal</keyword>
<dbReference type="InterPro" id="IPR021307">
    <property type="entry name" value="DUF2884"/>
</dbReference>
<dbReference type="EMBL" id="JAKRRX010000095">
    <property type="protein sequence ID" value="MCW8335145.1"/>
    <property type="molecule type" value="Genomic_DNA"/>
</dbReference>
<accession>A0A9X3CG98</accession>
<feature type="signal peptide" evidence="2">
    <location>
        <begin position="1"/>
        <end position="18"/>
    </location>
</feature>
<dbReference type="Proteomes" id="UP001155586">
    <property type="component" value="Unassembled WGS sequence"/>
</dbReference>
<keyword evidence="4" id="KW-1185">Reference proteome</keyword>
<feature type="coiled-coil region" evidence="1">
    <location>
        <begin position="190"/>
        <end position="217"/>
    </location>
</feature>
<gene>
    <name evidence="3" type="ORF">MD483_15095</name>
</gene>
<reference evidence="3" key="1">
    <citation type="submission" date="2022-02" db="EMBL/GenBank/DDBJ databases">
        <title>Vibrio sp. nov., a new bacterium isolated from Bohai sea, China.</title>
        <authorList>
            <person name="Yuan Y."/>
        </authorList>
    </citation>
    <scope>NUCLEOTIDE SEQUENCE</scope>
    <source>
        <strain evidence="3">DBSS07</strain>
    </source>
</reference>
<dbReference type="RefSeq" id="WP_265688380.1">
    <property type="nucleotide sequence ID" value="NZ_JAKRRX010000095.1"/>
</dbReference>
<dbReference type="AlphaFoldDB" id="A0A9X3CG98"/>
<evidence type="ECO:0000256" key="1">
    <source>
        <dbReference type="SAM" id="Coils"/>
    </source>
</evidence>
<dbReference type="Pfam" id="PF11101">
    <property type="entry name" value="DUF2884"/>
    <property type="match status" value="1"/>
</dbReference>
<feature type="chain" id="PRO_5040959447" evidence="2">
    <location>
        <begin position="19"/>
        <end position="247"/>
    </location>
</feature>
<evidence type="ECO:0000313" key="4">
    <source>
        <dbReference type="Proteomes" id="UP001155586"/>
    </source>
</evidence>
<proteinExistence type="predicted"/>
<evidence type="ECO:0000256" key="2">
    <source>
        <dbReference type="SAM" id="SignalP"/>
    </source>
</evidence>
<name>A0A9X3CG98_9VIBR</name>
<protein>
    <submittedName>
        <fullName evidence="3">YggN family protein</fullName>
    </submittedName>
</protein>
<comment type="caution">
    <text evidence="3">The sequence shown here is derived from an EMBL/GenBank/DDBJ whole genome shotgun (WGS) entry which is preliminary data.</text>
</comment>
<organism evidence="3 4">
    <name type="scientific">Vibrio paucivorans</name>
    <dbReference type="NCBI Taxonomy" id="2829489"/>
    <lineage>
        <taxon>Bacteria</taxon>
        <taxon>Pseudomonadati</taxon>
        <taxon>Pseudomonadota</taxon>
        <taxon>Gammaproteobacteria</taxon>
        <taxon>Vibrionales</taxon>
        <taxon>Vibrionaceae</taxon>
        <taxon>Vibrio</taxon>
    </lineage>
</organism>